<reference evidence="2 3" key="1">
    <citation type="journal article" date="2002" name="Int. J. Syst. Evol. Microbiol.">
        <title>Sphingopyxis witflariensis sp. nov., isolated from activated sludge.</title>
        <authorList>
            <person name="Kampfer P."/>
            <person name="Witzenberger R."/>
            <person name="Denner E.B."/>
            <person name="Busse H.J."/>
            <person name="Neef A."/>
        </authorList>
    </citation>
    <scope>NUCLEOTIDE SEQUENCE [LARGE SCALE GENOMIC DNA]</scope>
    <source>
        <strain evidence="2 3">DSM 14551</strain>
    </source>
</reference>
<keyword evidence="3" id="KW-1185">Reference proteome</keyword>
<accession>A0A246JZ10</accession>
<feature type="transmembrane region" description="Helical" evidence="1">
    <location>
        <begin position="215"/>
        <end position="233"/>
    </location>
</feature>
<proteinExistence type="predicted"/>
<sequence length="237" mass="24119">MIGAVVADLFSKRLSHRLIATVMGFGGGVLIAIVAVELMGNAIETGMSSAAITALLGGAAIFSGINWYLAASGAKNRKRCGECVKQTTEKEHSGSGVAIAVGTVLDGIPEALVIGLSLVGGGKIGVGVVAGFFLANIPQGLSSASGMKLAGRSRRYIYAVWVGIPLMIGLTAAFGNFALGSVSTEATTVILCFAAGTVLAMLAETMLPEAFDHAPPMIGLITVTGFLSAFLLVQHHV</sequence>
<keyword evidence="1" id="KW-0472">Membrane</keyword>
<dbReference type="RefSeq" id="WP_088472218.1">
    <property type="nucleotide sequence ID" value="NZ_NISJ01000003.1"/>
</dbReference>
<evidence type="ECO:0000313" key="2">
    <source>
        <dbReference type="EMBL" id="OWQ98446.1"/>
    </source>
</evidence>
<dbReference type="Proteomes" id="UP000197097">
    <property type="component" value="Unassembled WGS sequence"/>
</dbReference>
<protein>
    <submittedName>
        <fullName evidence="2">ZIP family zinc transporter</fullName>
    </submittedName>
</protein>
<organism evidence="2 3">
    <name type="scientific">Sphingopyxis witflariensis</name>
    <dbReference type="NCBI Taxonomy" id="173675"/>
    <lineage>
        <taxon>Bacteria</taxon>
        <taxon>Pseudomonadati</taxon>
        <taxon>Pseudomonadota</taxon>
        <taxon>Alphaproteobacteria</taxon>
        <taxon>Sphingomonadales</taxon>
        <taxon>Sphingomonadaceae</taxon>
        <taxon>Sphingopyxis</taxon>
    </lineage>
</organism>
<feature type="transmembrane region" description="Helical" evidence="1">
    <location>
        <begin position="50"/>
        <end position="69"/>
    </location>
</feature>
<evidence type="ECO:0000256" key="1">
    <source>
        <dbReference type="SAM" id="Phobius"/>
    </source>
</evidence>
<feature type="transmembrane region" description="Helical" evidence="1">
    <location>
        <begin position="111"/>
        <end position="135"/>
    </location>
</feature>
<feature type="transmembrane region" description="Helical" evidence="1">
    <location>
        <begin position="186"/>
        <end position="203"/>
    </location>
</feature>
<comment type="caution">
    <text evidence="2">The sequence shown here is derived from an EMBL/GenBank/DDBJ whole genome shotgun (WGS) entry which is preliminary data.</text>
</comment>
<gene>
    <name evidence="2" type="ORF">CDQ91_08195</name>
</gene>
<keyword evidence="1" id="KW-0812">Transmembrane</keyword>
<feature type="transmembrane region" description="Helical" evidence="1">
    <location>
        <begin position="156"/>
        <end position="180"/>
    </location>
</feature>
<evidence type="ECO:0000313" key="3">
    <source>
        <dbReference type="Proteomes" id="UP000197097"/>
    </source>
</evidence>
<dbReference type="AlphaFoldDB" id="A0A246JZ10"/>
<keyword evidence="1" id="KW-1133">Transmembrane helix</keyword>
<name>A0A246JZ10_9SPHN</name>
<feature type="transmembrane region" description="Helical" evidence="1">
    <location>
        <begin position="18"/>
        <end position="38"/>
    </location>
</feature>
<dbReference type="OrthoDB" id="1145132at2"/>
<dbReference type="EMBL" id="NISJ01000003">
    <property type="protein sequence ID" value="OWQ98446.1"/>
    <property type="molecule type" value="Genomic_DNA"/>
</dbReference>